<comment type="caution">
    <text evidence="2">The sequence shown here is derived from an EMBL/GenBank/DDBJ whole genome shotgun (WGS) entry which is preliminary data.</text>
</comment>
<dbReference type="Proteomes" id="UP001066276">
    <property type="component" value="Chromosome 4_1"/>
</dbReference>
<feature type="compositionally biased region" description="Basic and acidic residues" evidence="1">
    <location>
        <begin position="49"/>
        <end position="63"/>
    </location>
</feature>
<evidence type="ECO:0000256" key="1">
    <source>
        <dbReference type="SAM" id="MobiDB-lite"/>
    </source>
</evidence>
<sequence length="196" mass="21427">MKRVASHHSGWGLPSGDPEDDCSAAGAAAHAARPHCLRHAWDQPSPQKGRPDPPHQRGKERHSSGSGEAAPAIRGPAAPASASPSISSTVKVMGRVFMDGLQAWGDERTVLSEVIFGFHQSLGTVEQPLSLYLLTDNMVFPSEEIAEFSKDDILQQFKKPINIGVPIHQNALDVVHEWRDPDKINVPRFMSKLYLL</sequence>
<dbReference type="AlphaFoldDB" id="A0AAV7TDK7"/>
<feature type="region of interest" description="Disordered" evidence="1">
    <location>
        <begin position="1"/>
        <end position="85"/>
    </location>
</feature>
<reference evidence="2" key="1">
    <citation type="journal article" date="2022" name="bioRxiv">
        <title>Sequencing and chromosome-scale assembly of the giantPleurodeles waltlgenome.</title>
        <authorList>
            <person name="Brown T."/>
            <person name="Elewa A."/>
            <person name="Iarovenko S."/>
            <person name="Subramanian E."/>
            <person name="Araus A.J."/>
            <person name="Petzold A."/>
            <person name="Susuki M."/>
            <person name="Suzuki K.-i.T."/>
            <person name="Hayashi T."/>
            <person name="Toyoda A."/>
            <person name="Oliveira C."/>
            <person name="Osipova E."/>
            <person name="Leigh N.D."/>
            <person name="Simon A."/>
            <person name="Yun M.H."/>
        </authorList>
    </citation>
    <scope>NUCLEOTIDE SEQUENCE</scope>
    <source>
        <strain evidence="2">20211129_DDA</strain>
        <tissue evidence="2">Liver</tissue>
    </source>
</reference>
<evidence type="ECO:0000313" key="2">
    <source>
        <dbReference type="EMBL" id="KAJ1174612.1"/>
    </source>
</evidence>
<dbReference type="EMBL" id="JANPWB010000007">
    <property type="protein sequence ID" value="KAJ1174612.1"/>
    <property type="molecule type" value="Genomic_DNA"/>
</dbReference>
<proteinExistence type="predicted"/>
<organism evidence="2 3">
    <name type="scientific">Pleurodeles waltl</name>
    <name type="common">Iberian ribbed newt</name>
    <dbReference type="NCBI Taxonomy" id="8319"/>
    <lineage>
        <taxon>Eukaryota</taxon>
        <taxon>Metazoa</taxon>
        <taxon>Chordata</taxon>
        <taxon>Craniata</taxon>
        <taxon>Vertebrata</taxon>
        <taxon>Euteleostomi</taxon>
        <taxon>Amphibia</taxon>
        <taxon>Batrachia</taxon>
        <taxon>Caudata</taxon>
        <taxon>Salamandroidea</taxon>
        <taxon>Salamandridae</taxon>
        <taxon>Pleurodelinae</taxon>
        <taxon>Pleurodeles</taxon>
    </lineage>
</organism>
<evidence type="ECO:0000313" key="3">
    <source>
        <dbReference type="Proteomes" id="UP001066276"/>
    </source>
</evidence>
<feature type="compositionally biased region" description="Low complexity" evidence="1">
    <location>
        <begin position="69"/>
        <end position="85"/>
    </location>
</feature>
<accession>A0AAV7TDK7</accession>
<keyword evidence="3" id="KW-1185">Reference proteome</keyword>
<protein>
    <submittedName>
        <fullName evidence="2">Uncharacterized protein</fullName>
    </submittedName>
</protein>
<name>A0AAV7TDK7_PLEWA</name>
<gene>
    <name evidence="2" type="ORF">NDU88_006432</name>
</gene>